<evidence type="ECO:0000313" key="1">
    <source>
        <dbReference type="EMBL" id="OHA03268.1"/>
    </source>
</evidence>
<dbReference type="InterPro" id="IPR036286">
    <property type="entry name" value="LexA/Signal_pep-like_sf"/>
</dbReference>
<proteinExistence type="predicted"/>
<protein>
    <recommendedName>
        <fullName evidence="3">Peptidase S26 domain-containing protein</fullName>
    </recommendedName>
</protein>
<dbReference type="Gene3D" id="2.10.109.10">
    <property type="entry name" value="Umud Fragment, subunit A"/>
    <property type="match status" value="1"/>
</dbReference>
<evidence type="ECO:0000313" key="2">
    <source>
        <dbReference type="Proteomes" id="UP000177177"/>
    </source>
</evidence>
<name>A0A1G2KV03_9BACT</name>
<dbReference type="SUPFAM" id="SSF51306">
    <property type="entry name" value="LexA/Signal peptidase"/>
    <property type="match status" value="1"/>
</dbReference>
<dbReference type="GO" id="GO:0004252">
    <property type="term" value="F:serine-type endopeptidase activity"/>
    <property type="evidence" value="ECO:0007669"/>
    <property type="project" value="InterPro"/>
</dbReference>
<dbReference type="EMBL" id="MHQN01000021">
    <property type="protein sequence ID" value="OHA03268.1"/>
    <property type="molecule type" value="Genomic_DNA"/>
</dbReference>
<gene>
    <name evidence="1" type="ORF">A3C92_03290</name>
</gene>
<dbReference type="Proteomes" id="UP000177177">
    <property type="component" value="Unassembled WGS sequence"/>
</dbReference>
<comment type="caution">
    <text evidence="1">The sequence shown here is derived from an EMBL/GenBank/DDBJ whole genome shotgun (WGS) entry which is preliminary data.</text>
</comment>
<sequence length="75" mass="8513">MLVPGRRYLASGLFVPRTSDWAVFRHPHEPGTIYIKRVREILDTGYIMEGTVSWASSSDDFGPVPKQYIIGKVFV</sequence>
<evidence type="ECO:0008006" key="3">
    <source>
        <dbReference type="Google" id="ProtNLM"/>
    </source>
</evidence>
<reference evidence="1 2" key="1">
    <citation type="journal article" date="2016" name="Nat. Commun.">
        <title>Thousands of microbial genomes shed light on interconnected biogeochemical processes in an aquifer system.</title>
        <authorList>
            <person name="Anantharaman K."/>
            <person name="Brown C.T."/>
            <person name="Hug L.A."/>
            <person name="Sharon I."/>
            <person name="Castelle C.J."/>
            <person name="Probst A.J."/>
            <person name="Thomas B.C."/>
            <person name="Singh A."/>
            <person name="Wilkins M.J."/>
            <person name="Karaoz U."/>
            <person name="Brodie E.L."/>
            <person name="Williams K.H."/>
            <person name="Hubbard S.S."/>
            <person name="Banfield J.F."/>
        </authorList>
    </citation>
    <scope>NUCLEOTIDE SEQUENCE [LARGE SCALE GENOMIC DNA]</scope>
</reference>
<dbReference type="InterPro" id="IPR019533">
    <property type="entry name" value="Peptidase_S26"/>
</dbReference>
<accession>A0A1G2KV03</accession>
<dbReference type="CDD" id="cd06530">
    <property type="entry name" value="S26_SPase_I"/>
    <property type="match status" value="1"/>
</dbReference>
<organism evidence="1 2">
    <name type="scientific">Candidatus Sungbacteria bacterium RIFCSPHIGHO2_02_FULL_53_17</name>
    <dbReference type="NCBI Taxonomy" id="1802275"/>
    <lineage>
        <taxon>Bacteria</taxon>
        <taxon>Candidatus Sungiibacteriota</taxon>
    </lineage>
</organism>
<dbReference type="GO" id="GO:0006465">
    <property type="term" value="P:signal peptide processing"/>
    <property type="evidence" value="ECO:0007669"/>
    <property type="project" value="InterPro"/>
</dbReference>
<dbReference type="AlphaFoldDB" id="A0A1G2KV03"/>